<feature type="transmembrane region" description="Helical" evidence="1">
    <location>
        <begin position="6"/>
        <end position="27"/>
    </location>
</feature>
<dbReference type="EMBL" id="CP053892">
    <property type="protein sequence ID" value="QKG18524.1"/>
    <property type="molecule type" value="Genomic_DNA"/>
</dbReference>
<reference evidence="2 3" key="1">
    <citation type="submission" date="2020-05" db="EMBL/GenBank/DDBJ databases">
        <title>Actinomadura verrucosospora NRRL-B18236 (PFL_A860) Genome sequencing and assembly.</title>
        <authorList>
            <person name="Samborskyy M."/>
        </authorList>
    </citation>
    <scope>NUCLEOTIDE SEQUENCE [LARGE SCALE GENOMIC DNA]</scope>
    <source>
        <strain evidence="2 3">NRRL:B18236</strain>
    </source>
</reference>
<keyword evidence="1" id="KW-0812">Transmembrane</keyword>
<keyword evidence="3" id="KW-1185">Reference proteome</keyword>
<dbReference type="AlphaFoldDB" id="A0A7D3ZU51"/>
<sequence length="43" mass="4654">MTGSTSIGVLVLVLAIAVFVLVGLIYFGGRRRGPHNGLDRDRR</sequence>
<proteinExistence type="predicted"/>
<keyword evidence="1" id="KW-0472">Membrane</keyword>
<evidence type="ECO:0000313" key="2">
    <source>
        <dbReference type="EMBL" id="QKG18524.1"/>
    </source>
</evidence>
<gene>
    <name evidence="2" type="ORF">ACTIVE_0158</name>
</gene>
<protein>
    <submittedName>
        <fullName evidence="2">Uncharacterized protein</fullName>
    </submittedName>
</protein>
<name>A0A7D3ZU51_ACTVE</name>
<keyword evidence="1" id="KW-1133">Transmembrane helix</keyword>
<accession>A0A7D3ZU51</accession>
<dbReference type="RefSeq" id="WP_281382802.1">
    <property type="nucleotide sequence ID" value="NZ_CP053892.1"/>
</dbReference>
<evidence type="ECO:0000256" key="1">
    <source>
        <dbReference type="SAM" id="Phobius"/>
    </source>
</evidence>
<evidence type="ECO:0000313" key="3">
    <source>
        <dbReference type="Proteomes" id="UP000501240"/>
    </source>
</evidence>
<dbReference type="Proteomes" id="UP000501240">
    <property type="component" value="Chromosome"/>
</dbReference>
<organism evidence="2 3">
    <name type="scientific">Actinomadura verrucosospora</name>
    <dbReference type="NCBI Taxonomy" id="46165"/>
    <lineage>
        <taxon>Bacteria</taxon>
        <taxon>Bacillati</taxon>
        <taxon>Actinomycetota</taxon>
        <taxon>Actinomycetes</taxon>
        <taxon>Streptosporangiales</taxon>
        <taxon>Thermomonosporaceae</taxon>
        <taxon>Actinomadura</taxon>
    </lineage>
</organism>